<accession>A0AAV5WSX5</accession>
<feature type="non-terminal residue" evidence="2">
    <location>
        <position position="1"/>
    </location>
</feature>
<keyword evidence="3" id="KW-1185">Reference proteome</keyword>
<evidence type="ECO:0000313" key="3">
    <source>
        <dbReference type="Proteomes" id="UP001432322"/>
    </source>
</evidence>
<comment type="caution">
    <text evidence="2">The sequence shown here is derived from an EMBL/GenBank/DDBJ whole genome shotgun (WGS) entry which is preliminary data.</text>
</comment>
<gene>
    <name evidence="2" type="ORF">PFISCL1PPCAC_25025</name>
</gene>
<name>A0AAV5WSX5_9BILA</name>
<organism evidence="2 3">
    <name type="scientific">Pristionchus fissidentatus</name>
    <dbReference type="NCBI Taxonomy" id="1538716"/>
    <lineage>
        <taxon>Eukaryota</taxon>
        <taxon>Metazoa</taxon>
        <taxon>Ecdysozoa</taxon>
        <taxon>Nematoda</taxon>
        <taxon>Chromadorea</taxon>
        <taxon>Rhabditida</taxon>
        <taxon>Rhabditina</taxon>
        <taxon>Diplogasteromorpha</taxon>
        <taxon>Diplogasteroidea</taxon>
        <taxon>Neodiplogasteridae</taxon>
        <taxon>Pristionchus</taxon>
    </lineage>
</organism>
<proteinExistence type="predicted"/>
<dbReference type="AlphaFoldDB" id="A0AAV5WSX5"/>
<feature type="region of interest" description="Disordered" evidence="1">
    <location>
        <begin position="1"/>
        <end position="61"/>
    </location>
</feature>
<dbReference type="Proteomes" id="UP001432322">
    <property type="component" value="Unassembled WGS sequence"/>
</dbReference>
<sequence>GVSTTTVPGGTTTTGKHGVSTTTVPGGTTTTGRPGVSTTTVPGGTTTTGKPGVSTTTVPGGLTTTTPCGLSGCPITTTRPGNNSGCEGGYHYEPGKIVDGNFGKFVGVYTSISACQEACSSSANYGLLPCLGIIYYKNDGLCNVMQYEVPQMSETGGGSNDVVIYTKCGTSPCEGGFT</sequence>
<protein>
    <recommendedName>
        <fullName evidence="4">Apple domain-containing protein</fullName>
    </recommendedName>
</protein>
<evidence type="ECO:0000256" key="1">
    <source>
        <dbReference type="SAM" id="MobiDB-lite"/>
    </source>
</evidence>
<reference evidence="2" key="1">
    <citation type="submission" date="2023-10" db="EMBL/GenBank/DDBJ databases">
        <title>Genome assembly of Pristionchus species.</title>
        <authorList>
            <person name="Yoshida K."/>
            <person name="Sommer R.J."/>
        </authorList>
    </citation>
    <scope>NUCLEOTIDE SEQUENCE</scope>
    <source>
        <strain evidence="2">RS5133</strain>
    </source>
</reference>
<dbReference type="EMBL" id="BTSY01000006">
    <property type="protein sequence ID" value="GMT33728.1"/>
    <property type="molecule type" value="Genomic_DNA"/>
</dbReference>
<feature type="non-terminal residue" evidence="2">
    <location>
        <position position="178"/>
    </location>
</feature>
<evidence type="ECO:0008006" key="4">
    <source>
        <dbReference type="Google" id="ProtNLM"/>
    </source>
</evidence>
<evidence type="ECO:0000313" key="2">
    <source>
        <dbReference type="EMBL" id="GMT33728.1"/>
    </source>
</evidence>